<sequence>MRKNSLKKVNSTMKICSFTMLSFVPLFLLPLFRFLNIKTE</sequence>
<organism evidence="2">
    <name type="scientific">Rhizophora mucronata</name>
    <name type="common">Asiatic mangrove</name>
    <dbReference type="NCBI Taxonomy" id="61149"/>
    <lineage>
        <taxon>Eukaryota</taxon>
        <taxon>Viridiplantae</taxon>
        <taxon>Streptophyta</taxon>
        <taxon>Embryophyta</taxon>
        <taxon>Tracheophyta</taxon>
        <taxon>Spermatophyta</taxon>
        <taxon>Magnoliopsida</taxon>
        <taxon>eudicotyledons</taxon>
        <taxon>Gunneridae</taxon>
        <taxon>Pentapetalae</taxon>
        <taxon>rosids</taxon>
        <taxon>fabids</taxon>
        <taxon>Malpighiales</taxon>
        <taxon>Rhizophoraceae</taxon>
        <taxon>Rhizophora</taxon>
    </lineage>
</organism>
<protein>
    <submittedName>
        <fullName evidence="2">Uncharacterized protein</fullName>
    </submittedName>
</protein>
<name>A0A2P2Q895_RHIMU</name>
<dbReference type="EMBL" id="GGEC01082722">
    <property type="protein sequence ID" value="MBX63206.1"/>
    <property type="molecule type" value="Transcribed_RNA"/>
</dbReference>
<keyword evidence="1" id="KW-1133">Transmembrane helix</keyword>
<reference evidence="2" key="1">
    <citation type="submission" date="2018-02" db="EMBL/GenBank/DDBJ databases">
        <title>Rhizophora mucronata_Transcriptome.</title>
        <authorList>
            <person name="Meera S.P."/>
            <person name="Sreeshan A."/>
            <person name="Augustine A."/>
        </authorList>
    </citation>
    <scope>NUCLEOTIDE SEQUENCE</scope>
    <source>
        <tissue evidence="2">Leaf</tissue>
    </source>
</reference>
<proteinExistence type="predicted"/>
<keyword evidence="1" id="KW-0472">Membrane</keyword>
<feature type="transmembrane region" description="Helical" evidence="1">
    <location>
        <begin position="12"/>
        <end position="32"/>
    </location>
</feature>
<keyword evidence="1" id="KW-0812">Transmembrane</keyword>
<accession>A0A2P2Q895</accession>
<evidence type="ECO:0000256" key="1">
    <source>
        <dbReference type="SAM" id="Phobius"/>
    </source>
</evidence>
<dbReference type="AlphaFoldDB" id="A0A2P2Q895"/>
<evidence type="ECO:0000313" key="2">
    <source>
        <dbReference type="EMBL" id="MBX63206.1"/>
    </source>
</evidence>